<accession>A0AA39U2Y3</accession>
<dbReference type="EMBL" id="JAUEPU010000001">
    <property type="protein sequence ID" value="KAK0506681.1"/>
    <property type="molecule type" value="Genomic_DNA"/>
</dbReference>
<organism evidence="1 2">
    <name type="scientific">Armillaria luteobubalina</name>
    <dbReference type="NCBI Taxonomy" id="153913"/>
    <lineage>
        <taxon>Eukaryota</taxon>
        <taxon>Fungi</taxon>
        <taxon>Dikarya</taxon>
        <taxon>Basidiomycota</taxon>
        <taxon>Agaricomycotina</taxon>
        <taxon>Agaricomycetes</taxon>
        <taxon>Agaricomycetidae</taxon>
        <taxon>Agaricales</taxon>
        <taxon>Marasmiineae</taxon>
        <taxon>Physalacriaceae</taxon>
        <taxon>Armillaria</taxon>
    </lineage>
</organism>
<comment type="caution">
    <text evidence="1">The sequence shown here is derived from an EMBL/GenBank/DDBJ whole genome shotgun (WGS) entry which is preliminary data.</text>
</comment>
<gene>
    <name evidence="1" type="ORF">EDD18DRAFT_1124502</name>
</gene>
<protein>
    <submittedName>
        <fullName evidence="1">Uncharacterized protein</fullName>
    </submittedName>
</protein>
<sequence>MAPSCMFVLAAPTCMASTEMIVKEIILGSPMVAIQTLVQRLHVTGGALLRDDGSAGVVSAWVAGKMCRPIMAA</sequence>
<evidence type="ECO:0000313" key="1">
    <source>
        <dbReference type="EMBL" id="KAK0506681.1"/>
    </source>
</evidence>
<dbReference type="AlphaFoldDB" id="A0AA39U2Y3"/>
<evidence type="ECO:0000313" key="2">
    <source>
        <dbReference type="Proteomes" id="UP001175228"/>
    </source>
</evidence>
<keyword evidence="2" id="KW-1185">Reference proteome</keyword>
<dbReference type="Proteomes" id="UP001175228">
    <property type="component" value="Unassembled WGS sequence"/>
</dbReference>
<proteinExistence type="predicted"/>
<name>A0AA39U2Y3_9AGAR</name>
<reference evidence="1" key="1">
    <citation type="submission" date="2023-06" db="EMBL/GenBank/DDBJ databases">
        <authorList>
            <consortium name="Lawrence Berkeley National Laboratory"/>
            <person name="Ahrendt S."/>
            <person name="Sahu N."/>
            <person name="Indic B."/>
            <person name="Wong-Bajracharya J."/>
            <person name="Merenyi Z."/>
            <person name="Ke H.-M."/>
            <person name="Monk M."/>
            <person name="Kocsube S."/>
            <person name="Drula E."/>
            <person name="Lipzen A."/>
            <person name="Balint B."/>
            <person name="Henrissat B."/>
            <person name="Andreopoulos B."/>
            <person name="Martin F.M."/>
            <person name="Harder C.B."/>
            <person name="Rigling D."/>
            <person name="Ford K.L."/>
            <person name="Foster G.D."/>
            <person name="Pangilinan J."/>
            <person name="Papanicolaou A."/>
            <person name="Barry K."/>
            <person name="LaButti K."/>
            <person name="Viragh M."/>
            <person name="Koriabine M."/>
            <person name="Yan M."/>
            <person name="Riley R."/>
            <person name="Champramary S."/>
            <person name="Plett K.L."/>
            <person name="Tsai I.J."/>
            <person name="Slot J."/>
            <person name="Sipos G."/>
            <person name="Plett J."/>
            <person name="Nagy L.G."/>
            <person name="Grigoriev I.V."/>
        </authorList>
    </citation>
    <scope>NUCLEOTIDE SEQUENCE</scope>
    <source>
        <strain evidence="1">HWK02</strain>
    </source>
</reference>